<gene>
    <name evidence="3" type="ORF">BWZ43_18380</name>
</gene>
<dbReference type="Pfam" id="PF13240">
    <property type="entry name" value="Zn_Ribbon_1"/>
    <property type="match status" value="1"/>
</dbReference>
<dbReference type="InterPro" id="IPR026870">
    <property type="entry name" value="Zinc_ribbon_dom"/>
</dbReference>
<organism evidence="3 4">
    <name type="scientific">Heyndrickxia oleronia</name>
    <dbReference type="NCBI Taxonomy" id="38875"/>
    <lineage>
        <taxon>Bacteria</taxon>
        <taxon>Bacillati</taxon>
        <taxon>Bacillota</taxon>
        <taxon>Bacilli</taxon>
        <taxon>Bacillales</taxon>
        <taxon>Bacillaceae</taxon>
        <taxon>Heyndrickxia</taxon>
    </lineage>
</organism>
<keyword evidence="1" id="KW-0472">Membrane</keyword>
<comment type="caution">
    <text evidence="3">The sequence shown here is derived from an EMBL/GenBank/DDBJ whole genome shotgun (WGS) entry which is preliminary data.</text>
</comment>
<dbReference type="RefSeq" id="WP_071976488.1">
    <property type="nucleotide sequence ID" value="NZ_CP065424.1"/>
</dbReference>
<keyword evidence="4" id="KW-1185">Reference proteome</keyword>
<feature type="transmembrane region" description="Helical" evidence="1">
    <location>
        <begin position="230"/>
        <end position="250"/>
    </location>
</feature>
<feature type="transmembrane region" description="Helical" evidence="1">
    <location>
        <begin position="195"/>
        <end position="218"/>
    </location>
</feature>
<feature type="domain" description="Zinc-ribbon" evidence="2">
    <location>
        <begin position="2"/>
        <end position="23"/>
    </location>
</feature>
<name>A0A8E2I8P4_9BACI</name>
<evidence type="ECO:0000256" key="1">
    <source>
        <dbReference type="SAM" id="Phobius"/>
    </source>
</evidence>
<reference evidence="3 4" key="1">
    <citation type="submission" date="2017-01" db="EMBL/GenBank/DDBJ databases">
        <title>Draft genome sequence of Bacillus oleronius.</title>
        <authorList>
            <person name="Allam M."/>
        </authorList>
    </citation>
    <scope>NUCLEOTIDE SEQUENCE [LARGE SCALE GENOMIC DNA]</scope>
    <source>
        <strain evidence="3 4">DSM 9356</strain>
    </source>
</reference>
<sequence length="262" mass="29520">MYCSNCGESLEKEDLFCSGCGKRVEQQEVNQSKIEIASAVTMEDGQEEKKHLNENVEKAKKAAKNYWGFLLENIKSPFERGINQKPNDFLFGYFNIFFLSLFFGLGTYFEMKSITGGFSLLGNNIHFFKTFFSVFLYGIITLLVAVAVLFGIQKLLFKVSISFNHILGRFGTLITIPTVLSVLFFIAALPGLLKIIGIIISLILISLQIAIIITFLSYRKQSNVKFDPIYGLLIAYVIMGIFVALTSDVFTKNFFSGLFNIF</sequence>
<keyword evidence="1" id="KW-0812">Transmembrane</keyword>
<proteinExistence type="predicted"/>
<protein>
    <recommendedName>
        <fullName evidence="2">Zinc-ribbon domain-containing protein</fullName>
    </recommendedName>
</protein>
<dbReference type="Proteomes" id="UP000189761">
    <property type="component" value="Unassembled WGS sequence"/>
</dbReference>
<evidence type="ECO:0000259" key="2">
    <source>
        <dbReference type="Pfam" id="PF13240"/>
    </source>
</evidence>
<feature type="transmembrane region" description="Helical" evidence="1">
    <location>
        <begin position="131"/>
        <end position="150"/>
    </location>
</feature>
<evidence type="ECO:0000313" key="3">
    <source>
        <dbReference type="EMBL" id="OOP66928.1"/>
    </source>
</evidence>
<feature type="transmembrane region" description="Helical" evidence="1">
    <location>
        <begin position="170"/>
        <end position="189"/>
    </location>
</feature>
<evidence type="ECO:0000313" key="4">
    <source>
        <dbReference type="Proteomes" id="UP000189761"/>
    </source>
</evidence>
<accession>A0A8E2I8P4</accession>
<feature type="transmembrane region" description="Helical" evidence="1">
    <location>
        <begin position="90"/>
        <end position="111"/>
    </location>
</feature>
<keyword evidence="1" id="KW-1133">Transmembrane helix</keyword>
<dbReference type="AlphaFoldDB" id="A0A8E2I8P4"/>
<dbReference type="EMBL" id="MTLA01000247">
    <property type="protein sequence ID" value="OOP66928.1"/>
    <property type="molecule type" value="Genomic_DNA"/>
</dbReference>